<proteinExistence type="predicted"/>
<keyword evidence="2 4" id="KW-0238">DNA-binding</keyword>
<evidence type="ECO:0000313" key="6">
    <source>
        <dbReference type="EMBL" id="RLP82899.1"/>
    </source>
</evidence>
<keyword evidence="7" id="KW-1185">Reference proteome</keyword>
<evidence type="ECO:0000313" key="7">
    <source>
        <dbReference type="Proteomes" id="UP000269438"/>
    </source>
</evidence>
<dbReference type="Proteomes" id="UP000269438">
    <property type="component" value="Unassembled WGS sequence"/>
</dbReference>
<dbReference type="InterPro" id="IPR049445">
    <property type="entry name" value="TetR_SbtR-like_C"/>
</dbReference>
<accession>A0A3L7AQY0</accession>
<dbReference type="OrthoDB" id="3192968at2"/>
<dbReference type="AlphaFoldDB" id="A0A3L7AQY0"/>
<dbReference type="SUPFAM" id="SSF48498">
    <property type="entry name" value="Tetracyclin repressor-like, C-terminal domain"/>
    <property type="match status" value="1"/>
</dbReference>
<dbReference type="InterPro" id="IPR036271">
    <property type="entry name" value="Tet_transcr_reg_TetR-rel_C_sf"/>
</dbReference>
<dbReference type="PANTHER" id="PTHR30055">
    <property type="entry name" value="HTH-TYPE TRANSCRIPTIONAL REGULATOR RUTR"/>
    <property type="match status" value="1"/>
</dbReference>
<dbReference type="GO" id="GO:0000976">
    <property type="term" value="F:transcription cis-regulatory region binding"/>
    <property type="evidence" value="ECO:0007669"/>
    <property type="project" value="TreeGrafter"/>
</dbReference>
<dbReference type="PRINTS" id="PR00455">
    <property type="entry name" value="HTHTETR"/>
</dbReference>
<evidence type="ECO:0000256" key="3">
    <source>
        <dbReference type="ARBA" id="ARBA00023163"/>
    </source>
</evidence>
<dbReference type="EMBL" id="RCUY01000005">
    <property type="protein sequence ID" value="RLP82899.1"/>
    <property type="molecule type" value="Genomic_DNA"/>
</dbReference>
<dbReference type="Pfam" id="PF00440">
    <property type="entry name" value="TetR_N"/>
    <property type="match status" value="1"/>
</dbReference>
<dbReference type="SUPFAM" id="SSF46689">
    <property type="entry name" value="Homeodomain-like"/>
    <property type="match status" value="1"/>
</dbReference>
<dbReference type="GO" id="GO:0003700">
    <property type="term" value="F:DNA-binding transcription factor activity"/>
    <property type="evidence" value="ECO:0007669"/>
    <property type="project" value="TreeGrafter"/>
</dbReference>
<dbReference type="InterPro" id="IPR001647">
    <property type="entry name" value="HTH_TetR"/>
</dbReference>
<dbReference type="PANTHER" id="PTHR30055:SF234">
    <property type="entry name" value="HTH-TYPE TRANSCRIPTIONAL REGULATOR BETI"/>
    <property type="match status" value="1"/>
</dbReference>
<feature type="domain" description="HTH tetR-type" evidence="5">
    <location>
        <begin position="43"/>
        <end position="102"/>
    </location>
</feature>
<dbReference type="Gene3D" id="1.10.357.10">
    <property type="entry name" value="Tetracycline Repressor, domain 2"/>
    <property type="match status" value="1"/>
</dbReference>
<organism evidence="6 7">
    <name type="scientific">Mycetocola lacteus</name>
    <dbReference type="NCBI Taxonomy" id="76637"/>
    <lineage>
        <taxon>Bacteria</taxon>
        <taxon>Bacillati</taxon>
        <taxon>Actinomycetota</taxon>
        <taxon>Actinomycetes</taxon>
        <taxon>Micrococcales</taxon>
        <taxon>Microbacteriaceae</taxon>
        <taxon>Mycetocola</taxon>
    </lineage>
</organism>
<evidence type="ECO:0000259" key="5">
    <source>
        <dbReference type="PROSITE" id="PS50977"/>
    </source>
</evidence>
<keyword evidence="1" id="KW-0805">Transcription regulation</keyword>
<evidence type="ECO:0000256" key="4">
    <source>
        <dbReference type="PROSITE-ProRule" id="PRU00335"/>
    </source>
</evidence>
<comment type="caution">
    <text evidence="6">The sequence shown here is derived from an EMBL/GenBank/DDBJ whole genome shotgun (WGS) entry which is preliminary data.</text>
</comment>
<sequence length="213" mass="23034">MGSIPVKVGSVPDSIWGVSPFSSESSEMTDPLVSKRPARADAARNFDAIVAAAREVFERSGSQSSMDEIARIAGVGSATLYRHFPRRDDLVEALYAREVALVCEYAESVTGEGDPFEALTLWLRRLIVAMGTKRLLMEGLAFEPSRYPTLIEALYAAGRVVLEPAKEAGAVASDLEADDVMRLAIAVSAAVYRDDAQRERVFAAALRGLRPAN</sequence>
<evidence type="ECO:0000256" key="1">
    <source>
        <dbReference type="ARBA" id="ARBA00023015"/>
    </source>
</evidence>
<reference evidence="6 7" key="1">
    <citation type="submission" date="2018-10" db="EMBL/GenBank/DDBJ databases">
        <authorList>
            <person name="Li J."/>
        </authorList>
    </citation>
    <scope>NUCLEOTIDE SEQUENCE [LARGE SCALE GENOMIC DNA]</scope>
    <source>
        <strain evidence="6 7">JCM 11654</strain>
    </source>
</reference>
<gene>
    <name evidence="6" type="ORF">D9V34_06525</name>
</gene>
<keyword evidence="3" id="KW-0804">Transcription</keyword>
<evidence type="ECO:0000256" key="2">
    <source>
        <dbReference type="ARBA" id="ARBA00023125"/>
    </source>
</evidence>
<protein>
    <submittedName>
        <fullName evidence="6">TetR/AcrR family transcriptional regulator</fullName>
    </submittedName>
</protein>
<dbReference type="InterPro" id="IPR009057">
    <property type="entry name" value="Homeodomain-like_sf"/>
</dbReference>
<name>A0A3L7AQY0_9MICO</name>
<feature type="DNA-binding region" description="H-T-H motif" evidence="4">
    <location>
        <begin position="65"/>
        <end position="84"/>
    </location>
</feature>
<dbReference type="PROSITE" id="PS50977">
    <property type="entry name" value="HTH_TETR_2"/>
    <property type="match status" value="1"/>
</dbReference>
<dbReference type="InterPro" id="IPR050109">
    <property type="entry name" value="HTH-type_TetR-like_transc_reg"/>
</dbReference>
<dbReference type="Pfam" id="PF21597">
    <property type="entry name" value="TetR_C_43"/>
    <property type="match status" value="1"/>
</dbReference>